<dbReference type="VEuPathDB" id="VectorBase:AMAM004004"/>
<reference evidence="1" key="2">
    <citation type="submission" date="2020-05" db="UniProtKB">
        <authorList>
            <consortium name="EnsemblMetazoa"/>
        </authorList>
    </citation>
    <scope>IDENTIFICATION</scope>
    <source>
        <strain evidence="1">maculatus3</strain>
    </source>
</reference>
<accession>A0A182SCH1</accession>
<organism evidence="1 2">
    <name type="scientific">Anopheles maculatus</name>
    <dbReference type="NCBI Taxonomy" id="74869"/>
    <lineage>
        <taxon>Eukaryota</taxon>
        <taxon>Metazoa</taxon>
        <taxon>Ecdysozoa</taxon>
        <taxon>Arthropoda</taxon>
        <taxon>Hexapoda</taxon>
        <taxon>Insecta</taxon>
        <taxon>Pterygota</taxon>
        <taxon>Neoptera</taxon>
        <taxon>Endopterygota</taxon>
        <taxon>Diptera</taxon>
        <taxon>Nematocera</taxon>
        <taxon>Culicoidea</taxon>
        <taxon>Culicidae</taxon>
        <taxon>Anophelinae</taxon>
        <taxon>Anopheles</taxon>
        <taxon>Anopheles maculatus group</taxon>
    </lineage>
</organism>
<dbReference type="AlphaFoldDB" id="A0A182SCH1"/>
<evidence type="ECO:0000313" key="2">
    <source>
        <dbReference type="Proteomes" id="UP000075901"/>
    </source>
</evidence>
<reference evidence="2" key="1">
    <citation type="submission" date="2013-09" db="EMBL/GenBank/DDBJ databases">
        <title>The Genome Sequence of Anopheles maculatus species B.</title>
        <authorList>
            <consortium name="The Broad Institute Genomics Platform"/>
            <person name="Neafsey D.E."/>
            <person name="Besansky N."/>
            <person name="Howell P."/>
            <person name="Walton C."/>
            <person name="Young S.K."/>
            <person name="Zeng Q."/>
            <person name="Gargeya S."/>
            <person name="Fitzgerald M."/>
            <person name="Haas B."/>
            <person name="Abouelleil A."/>
            <person name="Allen A.W."/>
            <person name="Alvarado L."/>
            <person name="Arachchi H.M."/>
            <person name="Berlin A.M."/>
            <person name="Chapman S.B."/>
            <person name="Gainer-Dewar J."/>
            <person name="Goldberg J."/>
            <person name="Griggs A."/>
            <person name="Gujja S."/>
            <person name="Hansen M."/>
            <person name="Howarth C."/>
            <person name="Imamovic A."/>
            <person name="Ireland A."/>
            <person name="Larimer J."/>
            <person name="McCowan C."/>
            <person name="Murphy C."/>
            <person name="Pearson M."/>
            <person name="Poon T.W."/>
            <person name="Priest M."/>
            <person name="Roberts A."/>
            <person name="Saif S."/>
            <person name="Shea T."/>
            <person name="Sisk P."/>
            <person name="Sykes S."/>
            <person name="Wortman J."/>
            <person name="Nusbaum C."/>
            <person name="Birren B."/>
        </authorList>
    </citation>
    <scope>NUCLEOTIDE SEQUENCE [LARGE SCALE GENOMIC DNA]</scope>
    <source>
        <strain evidence="2">maculatus3</strain>
    </source>
</reference>
<name>A0A182SCH1_9DIPT</name>
<evidence type="ECO:0000313" key="1">
    <source>
        <dbReference type="EnsemblMetazoa" id="AMAM004004-PA"/>
    </source>
</evidence>
<dbReference type="Proteomes" id="UP000075901">
    <property type="component" value="Unassembled WGS sequence"/>
</dbReference>
<evidence type="ECO:0008006" key="3">
    <source>
        <dbReference type="Google" id="ProtNLM"/>
    </source>
</evidence>
<sequence>MHQPSGSGYKHMRWKYLDQMSFLKDTLESRPRVNNLEAAEESIIEEYLDECENYESAGEVGKFATPEAIRSKPKMKTNQDHALQELVALEKEIHEMMRTRSEKSGNYHVMMSLVPLLDSLTEKDQMDAREEILRFTHRVIKEKKENYY</sequence>
<keyword evidence="2" id="KW-1185">Reference proteome</keyword>
<protein>
    <recommendedName>
        <fullName evidence="3">BESS domain-containing protein</fullName>
    </recommendedName>
</protein>
<proteinExistence type="predicted"/>
<dbReference type="EnsemblMetazoa" id="AMAM004004-RA">
    <property type="protein sequence ID" value="AMAM004004-PA"/>
    <property type="gene ID" value="AMAM004004"/>
</dbReference>